<name>A0A0P8AA65_9EURY</name>
<proteinExistence type="predicted"/>
<comment type="caution">
    <text evidence="1">The sequence shown here is derived from an EMBL/GenBank/DDBJ whole genome shotgun (WGS) entry which is preliminary data.</text>
</comment>
<dbReference type="EMBL" id="LKCM01000139">
    <property type="protein sequence ID" value="KPQ43521.1"/>
    <property type="molecule type" value="Genomic_DNA"/>
</dbReference>
<accession>A0A0P8AA65</accession>
<protein>
    <submittedName>
        <fullName evidence="1">Uncharacterized protein</fullName>
    </submittedName>
</protein>
<gene>
    <name evidence="1" type="ORF">MPEBLZ_01903</name>
</gene>
<reference evidence="1 2" key="1">
    <citation type="submission" date="2015-09" db="EMBL/GenBank/DDBJ databases">
        <title>A metagenomics-based metabolic model of nitrate-dependent anaerobic oxidation of methane by Methanoperedens-like archaea.</title>
        <authorList>
            <person name="Arshad A."/>
            <person name="Speth D.R."/>
            <person name="De Graaf R.M."/>
            <person name="Op Den Camp H.J."/>
            <person name="Jetten M.S."/>
            <person name="Welte C.U."/>
        </authorList>
    </citation>
    <scope>NUCLEOTIDE SEQUENCE [LARGE SCALE GENOMIC DNA]</scope>
</reference>
<sequence length="38" mass="4376">MGHGYFIKVLFINAKSNPKIVSLELYRVGTKLDEHIMI</sequence>
<dbReference type="Proteomes" id="UP000050360">
    <property type="component" value="Unassembled WGS sequence"/>
</dbReference>
<evidence type="ECO:0000313" key="2">
    <source>
        <dbReference type="Proteomes" id="UP000050360"/>
    </source>
</evidence>
<organism evidence="1 2">
    <name type="scientific">Candidatus Methanoperedens nitratireducens</name>
    <dbReference type="NCBI Taxonomy" id="1392998"/>
    <lineage>
        <taxon>Archaea</taxon>
        <taxon>Methanobacteriati</taxon>
        <taxon>Methanobacteriota</taxon>
        <taxon>Stenosarchaea group</taxon>
        <taxon>Methanomicrobia</taxon>
        <taxon>Methanosarcinales</taxon>
        <taxon>ANME-2 cluster</taxon>
        <taxon>Candidatus Methanoperedentaceae</taxon>
        <taxon>Candidatus Methanoperedens</taxon>
    </lineage>
</organism>
<evidence type="ECO:0000313" key="1">
    <source>
        <dbReference type="EMBL" id="KPQ43521.1"/>
    </source>
</evidence>
<dbReference type="AlphaFoldDB" id="A0A0P8AA65"/>